<sequence length="488" mass="54551">MGNLDNCNGRSPCSLSSSDSLRHERSRSSNKDSIAQLIEVISRPREAGGFGSSLRYCDLERLLQQFGCVWSTDRMDDCWYDMVRGRPEGVVSDMGWAAECIHGYLQEKLIESAPPPTPPPQQQQQKKQQHKKQLQNSKVLFEEHSASTPLTETPKPLVPFLSPESRPEIPDDAPLSSSSSSSRSRKRSSSLQERKPPQQPQQQEEEKEEKEPQQHVPRDSAAVDDHFVYAENPRYASPTLSSIRRNRSASAPSRGNKAKAVGSSAASGVHVSPRNRRLSPSQSREVFQRLIEDANNRRSRAKTTASPPEAIPTTLSTKTNMKRSDRSASSKLIPPRPSPNVCRWSKPTKSYEAKLTPEPPSIDRLEAIGPTPHVERQEPRGPSAFVPPGYVEAVARLRRFAASRESQQAFADTLRSTSPTVPSPAIEQTPILRLPMQDDAAKKKMVVDVRLATPLRSRHLLFPRDIPFDDPSRVLIQNILSETRMKCR</sequence>
<feature type="compositionally biased region" description="Polar residues" evidence="1">
    <location>
        <begin position="238"/>
        <end position="253"/>
    </location>
</feature>
<feature type="region of interest" description="Disordered" evidence="1">
    <location>
        <begin position="1"/>
        <end position="29"/>
    </location>
</feature>
<feature type="compositionally biased region" description="Basic and acidic residues" evidence="1">
    <location>
        <begin position="209"/>
        <end position="228"/>
    </location>
</feature>
<dbReference type="EMBL" id="NBCO01000032">
    <property type="protein sequence ID" value="ORC85902.1"/>
    <property type="molecule type" value="Genomic_DNA"/>
</dbReference>
<dbReference type="GeneID" id="39988624"/>
<protein>
    <submittedName>
        <fullName evidence="2">Uncharacterized protein</fullName>
    </submittedName>
</protein>
<name>A0A1X0NMD5_9TRYP</name>
<evidence type="ECO:0000256" key="1">
    <source>
        <dbReference type="SAM" id="MobiDB-lite"/>
    </source>
</evidence>
<feature type="compositionally biased region" description="Low complexity" evidence="1">
    <location>
        <begin position="258"/>
        <end position="272"/>
    </location>
</feature>
<gene>
    <name evidence="2" type="ORF">TM35_000322170</name>
</gene>
<evidence type="ECO:0000313" key="2">
    <source>
        <dbReference type="EMBL" id="ORC85902.1"/>
    </source>
</evidence>
<feature type="compositionally biased region" description="Basic and acidic residues" evidence="1">
    <location>
        <begin position="20"/>
        <end position="29"/>
    </location>
</feature>
<proteinExistence type="predicted"/>
<dbReference type="Proteomes" id="UP000192257">
    <property type="component" value="Unassembled WGS sequence"/>
</dbReference>
<keyword evidence="3" id="KW-1185">Reference proteome</keyword>
<comment type="caution">
    <text evidence="2">The sequence shown here is derived from an EMBL/GenBank/DDBJ whole genome shotgun (WGS) entry which is preliminary data.</text>
</comment>
<dbReference type="AlphaFoldDB" id="A0A1X0NMD5"/>
<feature type="compositionally biased region" description="Low complexity" evidence="1">
    <location>
        <begin position="10"/>
        <end position="19"/>
    </location>
</feature>
<evidence type="ECO:0000313" key="3">
    <source>
        <dbReference type="Proteomes" id="UP000192257"/>
    </source>
</evidence>
<dbReference type="VEuPathDB" id="TriTrypDB:TM35_000322170"/>
<reference evidence="2 3" key="1">
    <citation type="submission" date="2017-03" db="EMBL/GenBank/DDBJ databases">
        <title>An alternative strategy for trypanosome survival in the mammalian bloodstream revealed through genome and transcriptome analysis of the ubiquitous bovine parasite Trypanosoma (Megatrypanum) theileri.</title>
        <authorList>
            <person name="Kelly S."/>
            <person name="Ivens A."/>
            <person name="Mott A."/>
            <person name="O'Neill E."/>
            <person name="Emms D."/>
            <person name="Macleod O."/>
            <person name="Voorheis P."/>
            <person name="Matthews J."/>
            <person name="Matthews K."/>
            <person name="Carrington M."/>
        </authorList>
    </citation>
    <scope>NUCLEOTIDE SEQUENCE [LARGE SCALE GENOMIC DNA]</scope>
    <source>
        <strain evidence="2">Edinburgh</strain>
    </source>
</reference>
<dbReference type="OrthoDB" id="249326at2759"/>
<organism evidence="2 3">
    <name type="scientific">Trypanosoma theileri</name>
    <dbReference type="NCBI Taxonomy" id="67003"/>
    <lineage>
        <taxon>Eukaryota</taxon>
        <taxon>Discoba</taxon>
        <taxon>Euglenozoa</taxon>
        <taxon>Kinetoplastea</taxon>
        <taxon>Metakinetoplastina</taxon>
        <taxon>Trypanosomatida</taxon>
        <taxon>Trypanosomatidae</taxon>
        <taxon>Trypanosoma</taxon>
    </lineage>
</organism>
<dbReference type="RefSeq" id="XP_028879968.1">
    <property type="nucleotide sequence ID" value="XM_029028844.1"/>
</dbReference>
<feature type="region of interest" description="Disordered" evidence="1">
    <location>
        <begin position="110"/>
        <end position="345"/>
    </location>
</feature>
<feature type="compositionally biased region" description="Basic and acidic residues" evidence="1">
    <location>
        <begin position="286"/>
        <end position="296"/>
    </location>
</feature>
<accession>A0A1X0NMD5</accession>